<keyword evidence="3" id="KW-0472">Membrane</keyword>
<dbReference type="GO" id="GO:0012505">
    <property type="term" value="C:endomembrane system"/>
    <property type="evidence" value="ECO:0007669"/>
    <property type="project" value="UniProtKB-SubCell"/>
</dbReference>
<dbReference type="Proteomes" id="UP000315750">
    <property type="component" value="Chromosome"/>
</dbReference>
<dbReference type="EMBL" id="CP036278">
    <property type="protein sequence ID" value="QDU56934.1"/>
    <property type="molecule type" value="Genomic_DNA"/>
</dbReference>
<protein>
    <submittedName>
        <fullName evidence="4">Inner membrane protein YqiK</fullName>
    </submittedName>
</protein>
<gene>
    <name evidence="4" type="primary">yqiK_1</name>
    <name evidence="4" type="ORF">Pan181_31460</name>
</gene>
<accession>A0A518AQE3</accession>
<dbReference type="AlphaFoldDB" id="A0A518AQE3"/>
<evidence type="ECO:0000256" key="1">
    <source>
        <dbReference type="ARBA" id="ARBA00004308"/>
    </source>
</evidence>
<dbReference type="InterPro" id="IPR027705">
    <property type="entry name" value="Flotillin_fam"/>
</dbReference>
<keyword evidence="2" id="KW-0175">Coiled coil</keyword>
<dbReference type="KEGG" id="amuc:Pan181_31460"/>
<dbReference type="PANTHER" id="PTHR13806:SF31">
    <property type="entry name" value="FLOTILLIN-LIKE PROTEIN 1-RELATED"/>
    <property type="match status" value="1"/>
</dbReference>
<keyword evidence="3" id="KW-1133">Transmembrane helix</keyword>
<evidence type="ECO:0000256" key="3">
    <source>
        <dbReference type="SAM" id="Phobius"/>
    </source>
</evidence>
<keyword evidence="3" id="KW-0812">Transmembrane</keyword>
<feature type="coiled-coil region" evidence="2">
    <location>
        <begin position="235"/>
        <end position="301"/>
    </location>
</feature>
<name>A0A518AQE3_9BACT</name>
<dbReference type="InterPro" id="IPR036013">
    <property type="entry name" value="Band_7/SPFH_dom_sf"/>
</dbReference>
<dbReference type="GO" id="GO:0005886">
    <property type="term" value="C:plasma membrane"/>
    <property type="evidence" value="ECO:0007669"/>
    <property type="project" value="TreeGrafter"/>
</dbReference>
<dbReference type="CDD" id="cd03399">
    <property type="entry name" value="SPFH_flotillin"/>
    <property type="match status" value="1"/>
</dbReference>
<proteinExistence type="predicted"/>
<organism evidence="4 5">
    <name type="scientific">Aeoliella mucimassa</name>
    <dbReference type="NCBI Taxonomy" id="2527972"/>
    <lineage>
        <taxon>Bacteria</taxon>
        <taxon>Pseudomonadati</taxon>
        <taxon>Planctomycetota</taxon>
        <taxon>Planctomycetia</taxon>
        <taxon>Pirellulales</taxon>
        <taxon>Lacipirellulaceae</taxon>
        <taxon>Aeoliella</taxon>
    </lineage>
</organism>
<evidence type="ECO:0000313" key="5">
    <source>
        <dbReference type="Proteomes" id="UP000315750"/>
    </source>
</evidence>
<keyword evidence="5" id="KW-1185">Reference proteome</keyword>
<dbReference type="PANTHER" id="PTHR13806">
    <property type="entry name" value="FLOTILLIN-RELATED"/>
    <property type="match status" value="1"/>
</dbReference>
<comment type="subcellular location">
    <subcellularLocation>
        <location evidence="1">Endomembrane system</location>
    </subcellularLocation>
</comment>
<evidence type="ECO:0000256" key="2">
    <source>
        <dbReference type="SAM" id="Coils"/>
    </source>
</evidence>
<feature type="transmembrane region" description="Helical" evidence="3">
    <location>
        <begin position="12"/>
        <end position="32"/>
    </location>
</feature>
<reference evidence="4 5" key="1">
    <citation type="submission" date="2019-02" db="EMBL/GenBank/DDBJ databases">
        <title>Deep-cultivation of Planctomycetes and their phenomic and genomic characterization uncovers novel biology.</title>
        <authorList>
            <person name="Wiegand S."/>
            <person name="Jogler M."/>
            <person name="Boedeker C."/>
            <person name="Pinto D."/>
            <person name="Vollmers J."/>
            <person name="Rivas-Marin E."/>
            <person name="Kohn T."/>
            <person name="Peeters S.H."/>
            <person name="Heuer A."/>
            <person name="Rast P."/>
            <person name="Oberbeckmann S."/>
            <person name="Bunk B."/>
            <person name="Jeske O."/>
            <person name="Meyerdierks A."/>
            <person name="Storesund J.E."/>
            <person name="Kallscheuer N."/>
            <person name="Luecker S."/>
            <person name="Lage O.M."/>
            <person name="Pohl T."/>
            <person name="Merkel B.J."/>
            <person name="Hornburger P."/>
            <person name="Mueller R.-W."/>
            <person name="Bruemmer F."/>
            <person name="Labrenz M."/>
            <person name="Spormann A.M."/>
            <person name="Op den Camp H."/>
            <person name="Overmann J."/>
            <person name="Amann R."/>
            <person name="Jetten M.S.M."/>
            <person name="Mascher T."/>
            <person name="Medema M.H."/>
            <person name="Devos D.P."/>
            <person name="Kaster A.-K."/>
            <person name="Ovreas L."/>
            <person name="Rohde M."/>
            <person name="Galperin M.Y."/>
            <person name="Jogler C."/>
        </authorList>
    </citation>
    <scope>NUCLEOTIDE SEQUENCE [LARGE SCALE GENOMIC DNA]</scope>
    <source>
        <strain evidence="4 5">Pan181</strain>
    </source>
</reference>
<evidence type="ECO:0000313" key="4">
    <source>
        <dbReference type="EMBL" id="QDU56934.1"/>
    </source>
</evidence>
<sequence length="703" mass="78459">MMLLADTSNALIVGIGIGFIALVAVIIIGLALSRFYRKVAPEEALVRSGGGQLAVATGQGMWVFPIVHRVDRMDLTLKRIEIARQGNDGLICRDNIRADIKVAFFVRVDKEDEKIKEVAQSIGCTRASDELTLTDLFDAKFSEALKTVGKQFDFVDLYDKREQFKAEIIKVIGIDLNGYRLDDAAIDYLEQTSVELLDPNNILDAEGIKKITDLTAKEHVRSNDITREKEKVIKKQDVEAREVILNLERQQIEAEEKMKRESTEIRAREQAEARKVQEQERLKAETARIQTEEELRVAEENKDRQIIVAEKNKQRTEAVEVERVERDRMLEVTERDRLVGIAEVEKDKAIEVENRSIQEVIRERVMVERAVVEEQEKIKDTHEFAAAERLKKVTVTKAEMTAEQNLVIEVKAAEATKQAASLKAEQVVIEADAQRNAAERKTQAMKMLAEGRTAEEAAEGLAKAHVQIANADAIEKTGTAEATVIEKKAMAEASGVGAMAEAKEKDGTAEANVMKLKFSSEANGITEKAKAMKLFDGVGREHEEFKLRLNKDKDIEIAAIQAQQEIAEAQSTLVGEALKSARIDIVGGESEFFDKIVDSVKGGKAVDRFIHNSEVLTDVKNTFFNGNSEYFKEKTQQLVDQFNLSPDDVKDLSISALILKMLGMTDADETRSELNRLLDTVHQLGVSDKRLAALGINQAKAKQ</sequence>
<dbReference type="SUPFAM" id="SSF117892">
    <property type="entry name" value="Band 7/SPFH domain"/>
    <property type="match status" value="1"/>
</dbReference>